<accession>A0ABS4E411</accession>
<reference evidence="3 4" key="1">
    <citation type="submission" date="2021-03" db="EMBL/GenBank/DDBJ databases">
        <title>Genomic Encyclopedia of Type Strains, Phase IV (KMG-IV): sequencing the most valuable type-strain genomes for metagenomic binning, comparative biology and taxonomic classification.</title>
        <authorList>
            <person name="Goeker M."/>
        </authorList>
    </citation>
    <scope>NUCLEOTIDE SEQUENCE [LARGE SCALE GENOMIC DNA]</scope>
    <source>
        <strain evidence="3 4">DSM 21600</strain>
    </source>
</reference>
<dbReference type="InterPro" id="IPR023393">
    <property type="entry name" value="START-like_dom_sf"/>
</dbReference>
<protein>
    <submittedName>
        <fullName evidence="3">Uncharacterized protein YndB with AHSA1/START domain</fullName>
    </submittedName>
</protein>
<dbReference type="Gene3D" id="3.30.530.20">
    <property type="match status" value="1"/>
</dbReference>
<dbReference type="RefSeq" id="WP_245224243.1">
    <property type="nucleotide sequence ID" value="NZ_JAGGJU010000012.1"/>
</dbReference>
<dbReference type="EMBL" id="JAGGJU010000012">
    <property type="protein sequence ID" value="MBP1852653.1"/>
    <property type="molecule type" value="Genomic_DNA"/>
</dbReference>
<keyword evidence="4" id="KW-1185">Reference proteome</keyword>
<name>A0ABS4E411_9HYPH</name>
<sequence length="152" mass="17457">MDGVHAMTGKIEILNARVFPVDRRELFNAFADPVRLAEWWGPDGFANTITAFDLRPGGQWLITMTASNGTDFNNRWTFADVVEDAFISARHHEPIHDFTLDMTFRDAGQAARLEWRMLIDRTDENEELDRFLEAANEQNFDRLAAHLGCDQE</sequence>
<proteinExistence type="inferred from homology"/>
<organism evidence="3 4">
    <name type="scientific">Rhizobium halophytocola</name>
    <dbReference type="NCBI Taxonomy" id="735519"/>
    <lineage>
        <taxon>Bacteria</taxon>
        <taxon>Pseudomonadati</taxon>
        <taxon>Pseudomonadota</taxon>
        <taxon>Alphaproteobacteria</taxon>
        <taxon>Hyphomicrobiales</taxon>
        <taxon>Rhizobiaceae</taxon>
        <taxon>Rhizobium/Agrobacterium group</taxon>
        <taxon>Rhizobium</taxon>
    </lineage>
</organism>
<gene>
    <name evidence="3" type="ORF">J2Z17_004111</name>
</gene>
<feature type="domain" description="Activator of Hsp90 ATPase homologue 1/2-like C-terminal" evidence="2">
    <location>
        <begin position="22"/>
        <end position="147"/>
    </location>
</feature>
<evidence type="ECO:0000313" key="3">
    <source>
        <dbReference type="EMBL" id="MBP1852653.1"/>
    </source>
</evidence>
<evidence type="ECO:0000256" key="1">
    <source>
        <dbReference type="ARBA" id="ARBA00006817"/>
    </source>
</evidence>
<evidence type="ECO:0000259" key="2">
    <source>
        <dbReference type="Pfam" id="PF08327"/>
    </source>
</evidence>
<comment type="similarity">
    <text evidence="1">Belongs to the AHA1 family.</text>
</comment>
<evidence type="ECO:0000313" key="4">
    <source>
        <dbReference type="Proteomes" id="UP000759443"/>
    </source>
</evidence>
<dbReference type="SUPFAM" id="SSF55961">
    <property type="entry name" value="Bet v1-like"/>
    <property type="match status" value="1"/>
</dbReference>
<dbReference type="Proteomes" id="UP000759443">
    <property type="component" value="Unassembled WGS sequence"/>
</dbReference>
<comment type="caution">
    <text evidence="3">The sequence shown here is derived from an EMBL/GenBank/DDBJ whole genome shotgun (WGS) entry which is preliminary data.</text>
</comment>
<dbReference type="Pfam" id="PF08327">
    <property type="entry name" value="AHSA1"/>
    <property type="match status" value="1"/>
</dbReference>
<dbReference type="InterPro" id="IPR013538">
    <property type="entry name" value="ASHA1/2-like_C"/>
</dbReference>